<protein>
    <submittedName>
        <fullName evidence="3">DUF2924 domain-containing protein</fullName>
    </submittedName>
</protein>
<organism evidence="3 4">
    <name type="scientific">Blastococcus carthaginiensis</name>
    <dbReference type="NCBI Taxonomy" id="3050034"/>
    <lineage>
        <taxon>Bacteria</taxon>
        <taxon>Bacillati</taxon>
        <taxon>Actinomycetota</taxon>
        <taxon>Actinomycetes</taxon>
        <taxon>Geodermatophilales</taxon>
        <taxon>Geodermatophilaceae</taxon>
        <taxon>Blastococcus</taxon>
    </lineage>
</organism>
<comment type="caution">
    <text evidence="3">The sequence shown here is derived from an EMBL/GenBank/DDBJ whole genome shotgun (WGS) entry which is preliminary data.</text>
</comment>
<dbReference type="EMBL" id="JASNFN010000004">
    <property type="protein sequence ID" value="MDP5182252.1"/>
    <property type="molecule type" value="Genomic_DNA"/>
</dbReference>
<name>A0ABT9I9K2_9ACTN</name>
<dbReference type="RefSeq" id="WP_305998949.1">
    <property type="nucleotide sequence ID" value="NZ_JASNFN010000004.1"/>
</dbReference>
<dbReference type="InterPro" id="IPR040843">
    <property type="entry name" value="RAMA"/>
</dbReference>
<evidence type="ECO:0000256" key="1">
    <source>
        <dbReference type="SAM" id="MobiDB-lite"/>
    </source>
</evidence>
<dbReference type="Pfam" id="PF18755">
    <property type="entry name" value="RAMA"/>
    <property type="match status" value="2"/>
</dbReference>
<accession>A0ABT9I9K2</accession>
<evidence type="ECO:0000313" key="4">
    <source>
        <dbReference type="Proteomes" id="UP001233673"/>
    </source>
</evidence>
<reference evidence="4" key="1">
    <citation type="submission" date="2023-05" db="EMBL/GenBank/DDBJ databases">
        <title>Draft genome of Pseudofrankia sp. BMG5.37.</title>
        <authorList>
            <person name="Gtari M."/>
            <person name="Ghodhbane F."/>
            <person name="Sbissi I."/>
        </authorList>
    </citation>
    <scope>NUCLEOTIDE SEQUENCE [LARGE SCALE GENOMIC DNA]</scope>
    <source>
        <strain evidence="4">BMG 814</strain>
    </source>
</reference>
<feature type="domain" description="RAMA" evidence="2">
    <location>
        <begin position="184"/>
        <end position="274"/>
    </location>
</feature>
<keyword evidence="4" id="KW-1185">Reference proteome</keyword>
<feature type="domain" description="RAMA" evidence="2">
    <location>
        <begin position="303"/>
        <end position="389"/>
    </location>
</feature>
<feature type="region of interest" description="Disordered" evidence="1">
    <location>
        <begin position="272"/>
        <end position="306"/>
    </location>
</feature>
<evidence type="ECO:0000259" key="2">
    <source>
        <dbReference type="Pfam" id="PF18755"/>
    </source>
</evidence>
<sequence>MSTDPRQRGIGATWFMPANSTEPLLIDLPGANLDFAVVNRECLSGLDESWNVPGTYVLMDPVDAEGCAGVYVGKAPGGLITRVRQHVRVREDWRRALLIRRPYQGFNSAEVGWLEGRLYDVLNSAGRISLGNGNRPSDETLPQWQRQQLEAIVGPVLGVLRVLGLDPDTPDQQGASFISQPVEKARYDGSVTDLMQAGLIKSGSVLHPTTPSYEASAVVEADGTLVVRGDRHNTLSSAGRAVTGHSVNGWEFWGLLSGSGELLSMTALRKSLERPASPPQAVPPPSDATRDSGASPVKPPEGPPPVRGTVDVFALLQASLLSVGDVLNARYKGVEYRATVRGNGYLSLQGKDYPSPTAAAVAITGSNVNGWRFWRVATGETLGSLRGRLPKP</sequence>
<proteinExistence type="predicted"/>
<feature type="compositionally biased region" description="Pro residues" evidence="1">
    <location>
        <begin position="297"/>
        <end position="306"/>
    </location>
</feature>
<feature type="compositionally biased region" description="Pro residues" evidence="1">
    <location>
        <begin position="276"/>
        <end position="286"/>
    </location>
</feature>
<gene>
    <name evidence="3" type="ORF">QOZ88_06350</name>
</gene>
<evidence type="ECO:0000313" key="3">
    <source>
        <dbReference type="EMBL" id="MDP5182252.1"/>
    </source>
</evidence>
<dbReference type="Proteomes" id="UP001233673">
    <property type="component" value="Unassembled WGS sequence"/>
</dbReference>